<keyword evidence="5" id="KW-0411">Iron-sulfur</keyword>
<evidence type="ECO:0000256" key="4">
    <source>
        <dbReference type="ARBA" id="ARBA00023004"/>
    </source>
</evidence>
<dbReference type="GO" id="GO:0042128">
    <property type="term" value="P:nitrate assimilation"/>
    <property type="evidence" value="ECO:0007669"/>
    <property type="project" value="UniProtKB-KW"/>
</dbReference>
<feature type="domain" description="Rieske" evidence="7">
    <location>
        <begin position="8"/>
        <end position="103"/>
    </location>
</feature>
<keyword evidence="4" id="KW-0408">Iron</keyword>
<organism evidence="8 9">
    <name type="scientific">Aureimonas flava</name>
    <dbReference type="NCBI Taxonomy" id="2320271"/>
    <lineage>
        <taxon>Bacteria</taxon>
        <taxon>Pseudomonadati</taxon>
        <taxon>Pseudomonadota</taxon>
        <taxon>Alphaproteobacteria</taxon>
        <taxon>Hyphomicrobiales</taxon>
        <taxon>Aurantimonadaceae</taxon>
        <taxon>Aureimonas</taxon>
    </lineage>
</organism>
<dbReference type="Pfam" id="PF13806">
    <property type="entry name" value="Rieske_2"/>
    <property type="match status" value="1"/>
</dbReference>
<protein>
    <submittedName>
        <fullName evidence="8">Nitrite reductase (NAD(P)H) small subunit</fullName>
    </submittedName>
</protein>
<gene>
    <name evidence="8" type="primary">nirD</name>
    <name evidence="8" type="ORF">D3218_12085</name>
</gene>
<sequence>MSTGPEWAAIGRLADIPRRGARCVVSPLGRIAVFRTMDDRVFATEDRCPHRGGPLSQGIVHGGSVTCPLHNQVIALDTGLVQGPDEGRVRTFPVRVGADGSLELLVGREAFAEAAE</sequence>
<keyword evidence="6" id="KW-0534">Nitrate assimilation</keyword>
<dbReference type="CDD" id="cd03530">
    <property type="entry name" value="Rieske_NirD_small_Bacillus"/>
    <property type="match status" value="1"/>
</dbReference>
<dbReference type="GO" id="GO:0046872">
    <property type="term" value="F:metal ion binding"/>
    <property type="evidence" value="ECO:0007669"/>
    <property type="project" value="UniProtKB-KW"/>
</dbReference>
<keyword evidence="1" id="KW-0001">2Fe-2S</keyword>
<keyword evidence="9" id="KW-1185">Reference proteome</keyword>
<dbReference type="PROSITE" id="PS51296">
    <property type="entry name" value="RIESKE"/>
    <property type="match status" value="1"/>
</dbReference>
<proteinExistence type="predicted"/>
<evidence type="ECO:0000256" key="2">
    <source>
        <dbReference type="ARBA" id="ARBA00022723"/>
    </source>
</evidence>
<dbReference type="RefSeq" id="WP_119540345.1">
    <property type="nucleotide sequence ID" value="NZ_QYRN01000006.1"/>
</dbReference>
<reference evidence="9" key="1">
    <citation type="submission" date="2018-09" db="EMBL/GenBank/DDBJ databases">
        <authorList>
            <person name="Tuo L."/>
        </authorList>
    </citation>
    <scope>NUCLEOTIDE SEQUENCE [LARGE SCALE GENOMIC DNA]</scope>
    <source>
        <strain evidence="9">M2BS4Y-1</strain>
    </source>
</reference>
<dbReference type="Proteomes" id="UP000265750">
    <property type="component" value="Unassembled WGS sequence"/>
</dbReference>
<evidence type="ECO:0000259" key="7">
    <source>
        <dbReference type="PROSITE" id="PS51296"/>
    </source>
</evidence>
<evidence type="ECO:0000313" key="8">
    <source>
        <dbReference type="EMBL" id="RIY00034.1"/>
    </source>
</evidence>
<dbReference type="PANTHER" id="PTHR21496:SF23">
    <property type="entry name" value="3-PHENYLPROPIONATE_CINNAMIC ACID DIOXYGENASE FERREDOXIN SUBUNIT"/>
    <property type="match status" value="1"/>
</dbReference>
<evidence type="ECO:0000256" key="5">
    <source>
        <dbReference type="ARBA" id="ARBA00023014"/>
    </source>
</evidence>
<dbReference type="InterPro" id="IPR036922">
    <property type="entry name" value="Rieske_2Fe-2S_sf"/>
</dbReference>
<name>A0A3A1WHG7_9HYPH</name>
<dbReference type="NCBIfam" id="TIGR02378">
    <property type="entry name" value="nirD_assim_sml"/>
    <property type="match status" value="1"/>
</dbReference>
<dbReference type="OrthoDB" id="9800776at2"/>
<dbReference type="PANTHER" id="PTHR21496">
    <property type="entry name" value="FERREDOXIN-RELATED"/>
    <property type="match status" value="1"/>
</dbReference>
<evidence type="ECO:0000256" key="1">
    <source>
        <dbReference type="ARBA" id="ARBA00022714"/>
    </source>
</evidence>
<keyword evidence="3" id="KW-0560">Oxidoreductase</keyword>
<evidence type="ECO:0000256" key="3">
    <source>
        <dbReference type="ARBA" id="ARBA00023002"/>
    </source>
</evidence>
<keyword evidence="2" id="KW-0479">Metal-binding</keyword>
<dbReference type="GO" id="GO:0008942">
    <property type="term" value="F:nitrite reductase [NAD(P)H] activity"/>
    <property type="evidence" value="ECO:0007669"/>
    <property type="project" value="InterPro"/>
</dbReference>
<dbReference type="SUPFAM" id="SSF50022">
    <property type="entry name" value="ISP domain"/>
    <property type="match status" value="1"/>
</dbReference>
<dbReference type="AlphaFoldDB" id="A0A3A1WHG7"/>
<dbReference type="InterPro" id="IPR012748">
    <property type="entry name" value="Rieske-like_NirD"/>
</dbReference>
<evidence type="ECO:0000313" key="9">
    <source>
        <dbReference type="Proteomes" id="UP000265750"/>
    </source>
</evidence>
<dbReference type="EMBL" id="QYRN01000006">
    <property type="protein sequence ID" value="RIY00034.1"/>
    <property type="molecule type" value="Genomic_DNA"/>
</dbReference>
<dbReference type="Gene3D" id="2.102.10.10">
    <property type="entry name" value="Rieske [2Fe-2S] iron-sulphur domain"/>
    <property type="match status" value="1"/>
</dbReference>
<dbReference type="InterPro" id="IPR017941">
    <property type="entry name" value="Rieske_2Fe-2S"/>
</dbReference>
<comment type="caution">
    <text evidence="8">The sequence shown here is derived from an EMBL/GenBank/DDBJ whole genome shotgun (WGS) entry which is preliminary data.</text>
</comment>
<evidence type="ECO:0000256" key="6">
    <source>
        <dbReference type="ARBA" id="ARBA00023063"/>
    </source>
</evidence>
<dbReference type="GO" id="GO:0051537">
    <property type="term" value="F:2 iron, 2 sulfur cluster binding"/>
    <property type="evidence" value="ECO:0007669"/>
    <property type="project" value="UniProtKB-KW"/>
</dbReference>
<accession>A0A3A1WHG7</accession>